<accession>Q22TK2</accession>
<dbReference type="EMBL" id="GG662840">
    <property type="protein sequence ID" value="EAR88436.2"/>
    <property type="molecule type" value="Genomic_DNA"/>
</dbReference>
<dbReference type="InParanoid" id="Q22TK2"/>
<gene>
    <name evidence="2" type="ORF">TTHERM_00170210</name>
</gene>
<keyword evidence="1 2" id="KW-0812">Transmembrane</keyword>
<feature type="transmembrane region" description="Helical" evidence="1">
    <location>
        <begin position="230"/>
        <end position="254"/>
    </location>
</feature>
<protein>
    <submittedName>
        <fullName evidence="2">Transmembrane protein, putative</fullName>
    </submittedName>
</protein>
<dbReference type="RefSeq" id="XP_001008681.2">
    <property type="nucleotide sequence ID" value="XM_001008681.2"/>
</dbReference>
<organism evidence="2 3">
    <name type="scientific">Tetrahymena thermophila (strain SB210)</name>
    <dbReference type="NCBI Taxonomy" id="312017"/>
    <lineage>
        <taxon>Eukaryota</taxon>
        <taxon>Sar</taxon>
        <taxon>Alveolata</taxon>
        <taxon>Ciliophora</taxon>
        <taxon>Intramacronucleata</taxon>
        <taxon>Oligohymenophorea</taxon>
        <taxon>Hymenostomatida</taxon>
        <taxon>Tetrahymenina</taxon>
        <taxon>Tetrahymenidae</taxon>
        <taxon>Tetrahymena</taxon>
    </lineage>
</organism>
<dbReference type="InterPro" id="IPR013083">
    <property type="entry name" value="Znf_RING/FYVE/PHD"/>
</dbReference>
<dbReference type="Proteomes" id="UP000009168">
    <property type="component" value="Unassembled WGS sequence"/>
</dbReference>
<reference evidence="3" key="1">
    <citation type="journal article" date="2006" name="PLoS Biol.">
        <title>Macronuclear genome sequence of the ciliate Tetrahymena thermophila, a model eukaryote.</title>
        <authorList>
            <person name="Eisen J.A."/>
            <person name="Coyne R.S."/>
            <person name="Wu M."/>
            <person name="Wu D."/>
            <person name="Thiagarajan M."/>
            <person name="Wortman J.R."/>
            <person name="Badger J.H."/>
            <person name="Ren Q."/>
            <person name="Amedeo P."/>
            <person name="Jones K.M."/>
            <person name="Tallon L.J."/>
            <person name="Delcher A.L."/>
            <person name="Salzberg S.L."/>
            <person name="Silva J.C."/>
            <person name="Haas B.J."/>
            <person name="Majoros W.H."/>
            <person name="Farzad M."/>
            <person name="Carlton J.M."/>
            <person name="Smith R.K. Jr."/>
            <person name="Garg J."/>
            <person name="Pearlman R.E."/>
            <person name="Karrer K.M."/>
            <person name="Sun L."/>
            <person name="Manning G."/>
            <person name="Elde N.C."/>
            <person name="Turkewitz A.P."/>
            <person name="Asai D.J."/>
            <person name="Wilkes D.E."/>
            <person name="Wang Y."/>
            <person name="Cai H."/>
            <person name="Collins K."/>
            <person name="Stewart B.A."/>
            <person name="Lee S.R."/>
            <person name="Wilamowska K."/>
            <person name="Weinberg Z."/>
            <person name="Ruzzo W.L."/>
            <person name="Wloga D."/>
            <person name="Gaertig J."/>
            <person name="Frankel J."/>
            <person name="Tsao C.-C."/>
            <person name="Gorovsky M.A."/>
            <person name="Keeling P.J."/>
            <person name="Waller R.F."/>
            <person name="Patron N.J."/>
            <person name="Cherry J.M."/>
            <person name="Stover N.A."/>
            <person name="Krieger C.J."/>
            <person name="del Toro C."/>
            <person name="Ryder H.F."/>
            <person name="Williamson S.C."/>
            <person name="Barbeau R.A."/>
            <person name="Hamilton E.P."/>
            <person name="Orias E."/>
        </authorList>
    </citation>
    <scope>NUCLEOTIDE SEQUENCE [LARGE SCALE GENOMIC DNA]</scope>
    <source>
        <strain evidence="3">SB210</strain>
    </source>
</reference>
<name>Q22TK2_TETTS</name>
<dbReference type="GeneID" id="7836402"/>
<dbReference type="AlphaFoldDB" id="Q22TK2"/>
<dbReference type="KEGG" id="tet:TTHERM_00170210"/>
<keyword evidence="3" id="KW-1185">Reference proteome</keyword>
<dbReference type="HOGENOM" id="CLU_1182241_0_0_1"/>
<keyword evidence="1" id="KW-1133">Transmembrane helix</keyword>
<evidence type="ECO:0000256" key="1">
    <source>
        <dbReference type="SAM" id="Phobius"/>
    </source>
</evidence>
<proteinExistence type="predicted"/>
<keyword evidence="1" id="KW-0472">Membrane</keyword>
<dbReference type="Gene3D" id="3.30.40.10">
    <property type="entry name" value="Zinc/RING finger domain, C3HC4 (zinc finger)"/>
    <property type="match status" value="1"/>
</dbReference>
<sequence>MQVFPILTHQTSNFSTELTQDTLENPSKVNSAGTVTNFQAFQTSTISKNVSNPVSQREEDLSSQKNMNQLIADGTQTENQENNNQQEITDCRQSLNSDVTAHTCWFCKELPNAEDPFLCNCKCQGSNLIHASCMMKIADNEIKKSQKKYSKKSKKELVTEHICSICKYKFKSITKYAFHFDFSVTTDNVLIFLLGLISLSCSIGLIIISYKVFIVNNSEGESFSEICLGLIIFLIVLCISLVLSFILLAIYMFYKAFYKVITKQLELISDIKDKLIIYSYDQVKQSYFYDQTLNLGLTQKENKAIPQTLSTYQNSPLHKNDNQFFNIQEQHL</sequence>
<evidence type="ECO:0000313" key="3">
    <source>
        <dbReference type="Proteomes" id="UP000009168"/>
    </source>
</evidence>
<feature type="transmembrane region" description="Helical" evidence="1">
    <location>
        <begin position="189"/>
        <end position="210"/>
    </location>
</feature>
<evidence type="ECO:0000313" key="2">
    <source>
        <dbReference type="EMBL" id="EAR88436.2"/>
    </source>
</evidence>